<dbReference type="Gene3D" id="3.40.50.720">
    <property type="entry name" value="NAD(P)-binding Rossmann-like Domain"/>
    <property type="match status" value="1"/>
</dbReference>
<evidence type="ECO:0000256" key="1">
    <source>
        <dbReference type="ARBA" id="ARBA00022857"/>
    </source>
</evidence>
<evidence type="ECO:0000313" key="4">
    <source>
        <dbReference type="EMBL" id="QIN80594.1"/>
    </source>
</evidence>
<dbReference type="InterPro" id="IPR036291">
    <property type="entry name" value="NAD(P)-bd_dom_sf"/>
</dbReference>
<dbReference type="InterPro" id="IPR013154">
    <property type="entry name" value="ADH-like_N"/>
</dbReference>
<dbReference type="EMBL" id="CP045121">
    <property type="protein sequence ID" value="QIN80594.1"/>
    <property type="molecule type" value="Genomic_DNA"/>
</dbReference>
<dbReference type="Pfam" id="PF08240">
    <property type="entry name" value="ADH_N"/>
    <property type="match status" value="1"/>
</dbReference>
<dbReference type="Pfam" id="PF00107">
    <property type="entry name" value="ADH_zinc_N"/>
    <property type="match status" value="1"/>
</dbReference>
<dbReference type="PANTHER" id="PTHR48106">
    <property type="entry name" value="QUINONE OXIDOREDUCTASE PIG3-RELATED"/>
    <property type="match status" value="1"/>
</dbReference>
<dbReference type="InterPro" id="IPR020843">
    <property type="entry name" value="ER"/>
</dbReference>
<organism evidence="4 5">
    <name type="scientific">Rubrobacter marinus</name>
    <dbReference type="NCBI Taxonomy" id="2653852"/>
    <lineage>
        <taxon>Bacteria</taxon>
        <taxon>Bacillati</taxon>
        <taxon>Actinomycetota</taxon>
        <taxon>Rubrobacteria</taxon>
        <taxon>Rubrobacterales</taxon>
        <taxon>Rubrobacteraceae</taxon>
        <taxon>Rubrobacter</taxon>
    </lineage>
</organism>
<keyword evidence="1" id="KW-0521">NADP</keyword>
<name>A0A6G8Q286_9ACTN</name>
<dbReference type="Proteomes" id="UP000502706">
    <property type="component" value="Chromosome"/>
</dbReference>
<dbReference type="GO" id="GO:0016651">
    <property type="term" value="F:oxidoreductase activity, acting on NAD(P)H"/>
    <property type="evidence" value="ECO:0007669"/>
    <property type="project" value="TreeGrafter"/>
</dbReference>
<dbReference type="GO" id="GO:0070402">
    <property type="term" value="F:NADPH binding"/>
    <property type="evidence" value="ECO:0007669"/>
    <property type="project" value="TreeGrafter"/>
</dbReference>
<keyword evidence="5" id="KW-1185">Reference proteome</keyword>
<evidence type="ECO:0000259" key="3">
    <source>
        <dbReference type="SMART" id="SM00829"/>
    </source>
</evidence>
<dbReference type="AlphaFoldDB" id="A0A6G8Q286"/>
<sequence length="329" mass="34349">MRAALVREFGGPEVLREEEVPLPAPGEGEVLIELEAAGVNRADALTRSGRYHAAGQPPIVPGFEGSGVVRQTGASVTDVGVGDRVFAFGGRPGFYAEYAAVHEGRVVRMPDGLGWDAAAALPVAPLTAFYCLRRLARVEPGETVLVWAAASGVGDVAVQLAKAAGATVIATAGSDEKLDWALGNGADHGVNHSGESVVDRVLELTGGAGAEVVLDTVGGARFGESLKAAGHGGRVVALANVALEESVIDTRDFYPKNVAIYGFQVTNLMQRLGYDPREDLAELASAVVAGDLKVHVDRTFPLREAAGAHRHLEGRLNRGKVMLHPGERG</sequence>
<evidence type="ECO:0000313" key="5">
    <source>
        <dbReference type="Proteomes" id="UP000502706"/>
    </source>
</evidence>
<dbReference type="PANTHER" id="PTHR48106:SF18">
    <property type="entry name" value="QUINONE OXIDOREDUCTASE PIG3"/>
    <property type="match status" value="1"/>
</dbReference>
<keyword evidence="2" id="KW-0560">Oxidoreductase</keyword>
<accession>A0A6G8Q286</accession>
<dbReference type="KEGG" id="rmar:GBA65_01105"/>
<reference evidence="4 5" key="1">
    <citation type="submission" date="2019-10" db="EMBL/GenBank/DDBJ databases">
        <title>Rubrobacter sp nov SCSIO 52915 isolated from a deep-sea sediment in the South China Sea.</title>
        <authorList>
            <person name="Chen R.W."/>
        </authorList>
    </citation>
    <scope>NUCLEOTIDE SEQUENCE [LARGE SCALE GENOMIC DNA]</scope>
    <source>
        <strain evidence="4 5">SCSIO 52915</strain>
    </source>
</reference>
<dbReference type="SMART" id="SM00829">
    <property type="entry name" value="PKS_ER"/>
    <property type="match status" value="1"/>
</dbReference>
<dbReference type="InterPro" id="IPR011032">
    <property type="entry name" value="GroES-like_sf"/>
</dbReference>
<proteinExistence type="predicted"/>
<dbReference type="SUPFAM" id="SSF50129">
    <property type="entry name" value="GroES-like"/>
    <property type="match status" value="1"/>
</dbReference>
<feature type="domain" description="Enoyl reductase (ER)" evidence="3">
    <location>
        <begin position="10"/>
        <end position="323"/>
    </location>
</feature>
<gene>
    <name evidence="4" type="ORF">GBA65_01105</name>
</gene>
<protein>
    <submittedName>
        <fullName evidence="4">Zinc-binding dehydrogenase</fullName>
    </submittedName>
</protein>
<dbReference type="InterPro" id="IPR013149">
    <property type="entry name" value="ADH-like_C"/>
</dbReference>
<evidence type="ECO:0000256" key="2">
    <source>
        <dbReference type="ARBA" id="ARBA00023002"/>
    </source>
</evidence>
<dbReference type="Gene3D" id="3.90.180.10">
    <property type="entry name" value="Medium-chain alcohol dehydrogenases, catalytic domain"/>
    <property type="match status" value="1"/>
</dbReference>
<dbReference type="CDD" id="cd08241">
    <property type="entry name" value="QOR1"/>
    <property type="match status" value="1"/>
</dbReference>
<dbReference type="SUPFAM" id="SSF51735">
    <property type="entry name" value="NAD(P)-binding Rossmann-fold domains"/>
    <property type="match status" value="1"/>
</dbReference>